<dbReference type="EMBL" id="QXGE01001496">
    <property type="protein sequence ID" value="KAE9291880.1"/>
    <property type="molecule type" value="Genomic_DNA"/>
</dbReference>
<dbReference type="EMBL" id="QXGA01001527">
    <property type="protein sequence ID" value="KAE9116639.1"/>
    <property type="molecule type" value="Genomic_DNA"/>
</dbReference>
<evidence type="ECO:0000313" key="7">
    <source>
        <dbReference type="EMBL" id="KAE9202300.1"/>
    </source>
</evidence>
<proteinExistence type="predicted"/>
<evidence type="ECO:0000256" key="1">
    <source>
        <dbReference type="SAM" id="SignalP"/>
    </source>
</evidence>
<name>A0A6A3SHH3_9STRA</name>
<evidence type="ECO:0000313" key="14">
    <source>
        <dbReference type="Proteomes" id="UP000441208"/>
    </source>
</evidence>
<evidence type="ECO:0000313" key="3">
    <source>
        <dbReference type="EMBL" id="KAE8999729.1"/>
    </source>
</evidence>
<dbReference type="EMBL" id="QXFZ01001503">
    <property type="protein sequence ID" value="KAE9089388.1"/>
    <property type="molecule type" value="Genomic_DNA"/>
</dbReference>
<dbReference type="Proteomes" id="UP000460718">
    <property type="component" value="Unassembled WGS sequence"/>
</dbReference>
<evidence type="ECO:0008006" key="16">
    <source>
        <dbReference type="Google" id="ProtNLM"/>
    </source>
</evidence>
<evidence type="ECO:0000313" key="15">
    <source>
        <dbReference type="Proteomes" id="UP000460718"/>
    </source>
</evidence>
<dbReference type="EMBL" id="QXGB01001477">
    <property type="protein sequence ID" value="KAE9190162.1"/>
    <property type="molecule type" value="Genomic_DNA"/>
</dbReference>
<reference evidence="9 10" key="1">
    <citation type="submission" date="2018-08" db="EMBL/GenBank/DDBJ databases">
        <title>Genomic investigation of the strawberry pathogen Phytophthora fragariae indicates pathogenicity is determined by transcriptional variation in three key races.</title>
        <authorList>
            <person name="Adams T.M."/>
            <person name="Armitage A.D."/>
            <person name="Sobczyk M.K."/>
            <person name="Bates H.J."/>
            <person name="Dunwell J.M."/>
            <person name="Nellist C.F."/>
            <person name="Harrison R.J."/>
        </authorList>
    </citation>
    <scope>NUCLEOTIDE SEQUENCE [LARGE SCALE GENOMIC DNA]</scope>
    <source>
        <strain evidence="8 11">A4</strain>
        <strain evidence="7 12">BC-1</strain>
        <strain evidence="6 10">NOV-27</strain>
        <strain evidence="5 13">NOV-5</strain>
        <strain evidence="4 14">NOV-71</strain>
        <strain evidence="2 9">NOV-9</strain>
        <strain evidence="3 15">SCRP245</strain>
    </source>
</reference>
<dbReference type="Proteomes" id="UP000433483">
    <property type="component" value="Unassembled WGS sequence"/>
</dbReference>
<dbReference type="Gene3D" id="3.30.40.10">
    <property type="entry name" value="Zinc/RING finger domain, C3HC4 (zinc finger)"/>
    <property type="match status" value="1"/>
</dbReference>
<evidence type="ECO:0000313" key="11">
    <source>
        <dbReference type="Proteomes" id="UP000437068"/>
    </source>
</evidence>
<evidence type="ECO:0000313" key="12">
    <source>
        <dbReference type="Proteomes" id="UP000440367"/>
    </source>
</evidence>
<dbReference type="Proteomes" id="UP000429523">
    <property type="component" value="Unassembled WGS sequence"/>
</dbReference>
<dbReference type="EMBL" id="QXGD01001620">
    <property type="protein sequence ID" value="KAE9202300.1"/>
    <property type="molecule type" value="Genomic_DNA"/>
</dbReference>
<evidence type="ECO:0000313" key="6">
    <source>
        <dbReference type="EMBL" id="KAE9190162.1"/>
    </source>
</evidence>
<evidence type="ECO:0000313" key="2">
    <source>
        <dbReference type="EMBL" id="KAE8928885.1"/>
    </source>
</evidence>
<evidence type="ECO:0000313" key="4">
    <source>
        <dbReference type="EMBL" id="KAE9089388.1"/>
    </source>
</evidence>
<evidence type="ECO:0000313" key="8">
    <source>
        <dbReference type="EMBL" id="KAE9291880.1"/>
    </source>
</evidence>
<protein>
    <recommendedName>
        <fullName evidence="16">RING-type domain-containing protein</fullName>
    </recommendedName>
</protein>
<dbReference type="Proteomes" id="UP000437068">
    <property type="component" value="Unassembled WGS sequence"/>
</dbReference>
<dbReference type="Proteomes" id="UP000441208">
    <property type="component" value="Unassembled WGS sequence"/>
</dbReference>
<evidence type="ECO:0000313" key="5">
    <source>
        <dbReference type="EMBL" id="KAE9116639.1"/>
    </source>
</evidence>
<feature type="chain" id="PRO_5036166002" description="RING-type domain-containing protein" evidence="1">
    <location>
        <begin position="30"/>
        <end position="110"/>
    </location>
</feature>
<evidence type="ECO:0000313" key="9">
    <source>
        <dbReference type="Proteomes" id="UP000429523"/>
    </source>
</evidence>
<dbReference type="EMBL" id="QXGF01001612">
    <property type="protein sequence ID" value="KAE8928885.1"/>
    <property type="molecule type" value="Genomic_DNA"/>
</dbReference>
<dbReference type="Proteomes" id="UP000440732">
    <property type="component" value="Unassembled WGS sequence"/>
</dbReference>
<keyword evidence="1" id="KW-0732">Signal</keyword>
<accession>A0A6A3SHH3</accession>
<evidence type="ECO:0000313" key="13">
    <source>
        <dbReference type="Proteomes" id="UP000440732"/>
    </source>
</evidence>
<dbReference type="InterPro" id="IPR013083">
    <property type="entry name" value="Znf_RING/FYVE/PHD"/>
</dbReference>
<evidence type="ECO:0000313" key="10">
    <source>
        <dbReference type="Proteomes" id="UP000433483"/>
    </source>
</evidence>
<dbReference type="EMBL" id="QXFW01000939">
    <property type="protein sequence ID" value="KAE8999729.1"/>
    <property type="molecule type" value="Genomic_DNA"/>
</dbReference>
<dbReference type="Proteomes" id="UP000440367">
    <property type="component" value="Unassembled WGS sequence"/>
</dbReference>
<feature type="signal peptide" evidence="1">
    <location>
        <begin position="1"/>
        <end position="29"/>
    </location>
</feature>
<gene>
    <name evidence="8" type="ORF">PF001_g18960</name>
    <name evidence="7" type="ORF">PF002_g21285</name>
    <name evidence="6" type="ORF">PF005_g19362</name>
    <name evidence="5" type="ORF">PF006_g18988</name>
    <name evidence="4" type="ORF">PF007_g19617</name>
    <name evidence="2" type="ORF">PF009_g20987</name>
    <name evidence="3" type="ORF">PF011_g14505</name>
</gene>
<sequence>MPCLHRPSANCVEVLVAFCTACILTHIAASDDSATCPMCRASILADSLAEDHVQQPSAPPIAPLANLHATRAAPDDASTDTAHSPQAPLSNCLIPTPRWVTATRALILIN</sequence>
<dbReference type="SUPFAM" id="SSF57850">
    <property type="entry name" value="RING/U-box"/>
    <property type="match status" value="1"/>
</dbReference>
<dbReference type="AlphaFoldDB" id="A0A6A3SHH3"/>
<organism evidence="5 13">
    <name type="scientific">Phytophthora fragariae</name>
    <dbReference type="NCBI Taxonomy" id="53985"/>
    <lineage>
        <taxon>Eukaryota</taxon>
        <taxon>Sar</taxon>
        <taxon>Stramenopiles</taxon>
        <taxon>Oomycota</taxon>
        <taxon>Peronosporomycetes</taxon>
        <taxon>Peronosporales</taxon>
        <taxon>Peronosporaceae</taxon>
        <taxon>Phytophthora</taxon>
    </lineage>
</organism>
<keyword evidence="10" id="KW-1185">Reference proteome</keyword>
<comment type="caution">
    <text evidence="5">The sequence shown here is derived from an EMBL/GenBank/DDBJ whole genome shotgun (WGS) entry which is preliminary data.</text>
</comment>